<dbReference type="Proteomes" id="UP000272888">
    <property type="component" value="Unassembled WGS sequence"/>
</dbReference>
<name>A0A3A8Q928_9BACT</name>
<keyword evidence="4" id="KW-0456">Lyase</keyword>
<evidence type="ECO:0000256" key="5">
    <source>
        <dbReference type="SAM" id="MobiDB-lite"/>
    </source>
</evidence>
<keyword evidence="2" id="KW-0479">Metal-binding</keyword>
<evidence type="ECO:0000256" key="1">
    <source>
        <dbReference type="ARBA" id="ARBA00005495"/>
    </source>
</evidence>
<dbReference type="InterPro" id="IPR011057">
    <property type="entry name" value="Mss4-like_sf"/>
</dbReference>
<dbReference type="PANTHER" id="PTHR33337:SF40">
    <property type="entry name" value="CENP-V_GFA DOMAIN-CONTAINING PROTEIN-RELATED"/>
    <property type="match status" value="1"/>
</dbReference>
<accession>A0A3A8Q928</accession>
<dbReference type="EMBL" id="RAWB01000047">
    <property type="protein sequence ID" value="RKH64688.1"/>
    <property type="molecule type" value="Genomic_DNA"/>
</dbReference>
<dbReference type="PANTHER" id="PTHR33337">
    <property type="entry name" value="GFA DOMAIN-CONTAINING PROTEIN"/>
    <property type="match status" value="1"/>
</dbReference>
<dbReference type="RefSeq" id="WP_120642649.1">
    <property type="nucleotide sequence ID" value="NZ_RAWB01000047.1"/>
</dbReference>
<evidence type="ECO:0000256" key="4">
    <source>
        <dbReference type="ARBA" id="ARBA00023239"/>
    </source>
</evidence>
<evidence type="ECO:0000259" key="6">
    <source>
        <dbReference type="PROSITE" id="PS51891"/>
    </source>
</evidence>
<comment type="caution">
    <text evidence="7">The sequence shown here is derived from an EMBL/GenBank/DDBJ whole genome shotgun (WGS) entry which is preliminary data.</text>
</comment>
<evidence type="ECO:0000313" key="8">
    <source>
        <dbReference type="Proteomes" id="UP000272888"/>
    </source>
</evidence>
<proteinExistence type="inferred from homology"/>
<organism evidence="7 8">
    <name type="scientific">Corallococcus llansteffanensis</name>
    <dbReference type="NCBI Taxonomy" id="2316731"/>
    <lineage>
        <taxon>Bacteria</taxon>
        <taxon>Pseudomonadati</taxon>
        <taxon>Myxococcota</taxon>
        <taxon>Myxococcia</taxon>
        <taxon>Myxococcales</taxon>
        <taxon>Cystobacterineae</taxon>
        <taxon>Myxococcaceae</taxon>
        <taxon>Corallococcus</taxon>
    </lineage>
</organism>
<dbReference type="AlphaFoldDB" id="A0A3A8Q928"/>
<evidence type="ECO:0000313" key="7">
    <source>
        <dbReference type="EMBL" id="RKH64688.1"/>
    </source>
</evidence>
<dbReference type="PROSITE" id="PS51891">
    <property type="entry name" value="CENP_V_GFA"/>
    <property type="match status" value="1"/>
</dbReference>
<gene>
    <name evidence="7" type="ORF">D7V93_07095</name>
</gene>
<sequence>MTNPSVEAGWRGWTGGCQCGAVRYRIHAKPHVSVCHCRMCQKAVGGPFAVLAAVDGPAVTWTRGTPARFRSSDSAERWFCSACGTPLAFADLEDGGIELTVGSLDAPAEAPPVSAAGMEAQLSWVDGVPGLPGRSTEATVASAGRRQPVSYQHPDHDTPEGWSAGASSTGSSPKRPASKS</sequence>
<evidence type="ECO:0000256" key="3">
    <source>
        <dbReference type="ARBA" id="ARBA00022833"/>
    </source>
</evidence>
<dbReference type="SUPFAM" id="SSF51316">
    <property type="entry name" value="Mss4-like"/>
    <property type="match status" value="1"/>
</dbReference>
<dbReference type="GO" id="GO:0016846">
    <property type="term" value="F:carbon-sulfur lyase activity"/>
    <property type="evidence" value="ECO:0007669"/>
    <property type="project" value="InterPro"/>
</dbReference>
<dbReference type="InterPro" id="IPR006913">
    <property type="entry name" value="CENP-V/GFA"/>
</dbReference>
<reference evidence="8" key="1">
    <citation type="submission" date="2018-09" db="EMBL/GenBank/DDBJ databases">
        <authorList>
            <person name="Livingstone P.G."/>
            <person name="Whitworth D.E."/>
        </authorList>
    </citation>
    <scope>NUCLEOTIDE SEQUENCE [LARGE SCALE GENOMIC DNA]</scope>
    <source>
        <strain evidence="8">CA051B</strain>
    </source>
</reference>
<feature type="domain" description="CENP-V/GFA" evidence="6">
    <location>
        <begin position="13"/>
        <end position="119"/>
    </location>
</feature>
<dbReference type="Gene3D" id="3.90.1590.10">
    <property type="entry name" value="glutathione-dependent formaldehyde- activating enzyme (gfa)"/>
    <property type="match status" value="1"/>
</dbReference>
<feature type="compositionally biased region" description="Low complexity" evidence="5">
    <location>
        <begin position="163"/>
        <end position="172"/>
    </location>
</feature>
<evidence type="ECO:0000256" key="2">
    <source>
        <dbReference type="ARBA" id="ARBA00022723"/>
    </source>
</evidence>
<keyword evidence="8" id="KW-1185">Reference proteome</keyword>
<keyword evidence="3" id="KW-0862">Zinc</keyword>
<dbReference type="GO" id="GO:0046872">
    <property type="term" value="F:metal ion binding"/>
    <property type="evidence" value="ECO:0007669"/>
    <property type="project" value="UniProtKB-KW"/>
</dbReference>
<feature type="region of interest" description="Disordered" evidence="5">
    <location>
        <begin position="127"/>
        <end position="180"/>
    </location>
</feature>
<comment type="similarity">
    <text evidence="1">Belongs to the Gfa family.</text>
</comment>
<protein>
    <submittedName>
        <fullName evidence="7">GFA family protein</fullName>
    </submittedName>
</protein>
<dbReference type="Pfam" id="PF04828">
    <property type="entry name" value="GFA"/>
    <property type="match status" value="1"/>
</dbReference>